<evidence type="ECO:0008006" key="3">
    <source>
        <dbReference type="Google" id="ProtNLM"/>
    </source>
</evidence>
<dbReference type="KEGG" id="saal:L336_0678"/>
<dbReference type="Gene3D" id="1.10.10.10">
    <property type="entry name" value="Winged helix-like DNA-binding domain superfamily/Winged helix DNA-binding domain"/>
    <property type="match status" value="1"/>
</dbReference>
<protein>
    <recommendedName>
        <fullName evidence="3">Transcriptional regulator</fullName>
    </recommendedName>
</protein>
<name>R4PYR8_9BACT</name>
<dbReference type="RefSeq" id="WP_015641831.1">
    <property type="nucleotide sequence ID" value="NC_021219.1"/>
</dbReference>
<dbReference type="PATRIC" id="fig|1332188.3.peg.668"/>
<dbReference type="HOGENOM" id="CLU_094593_2_0_0"/>
<keyword evidence="2" id="KW-1185">Reference proteome</keyword>
<dbReference type="Proteomes" id="UP000013893">
    <property type="component" value="Chromosome"/>
</dbReference>
<dbReference type="InterPro" id="IPR036388">
    <property type="entry name" value="WH-like_DNA-bd_sf"/>
</dbReference>
<organism evidence="1 2">
    <name type="scientific">Candidatus Saccharimonas aalborgensis</name>
    <dbReference type="NCBI Taxonomy" id="1332188"/>
    <lineage>
        <taxon>Bacteria</taxon>
        <taxon>Candidatus Saccharimonadota</taxon>
        <taxon>Candidatus Saccharimonadia</taxon>
        <taxon>Candidatus Saccharimonadales</taxon>
        <taxon>Candidatus Saccharimonadaceae</taxon>
        <taxon>Candidatus Saccharimonas</taxon>
    </lineage>
</organism>
<evidence type="ECO:0000313" key="1">
    <source>
        <dbReference type="EMBL" id="AGL62381.1"/>
    </source>
</evidence>
<dbReference type="STRING" id="1332188.L336_0678"/>
<evidence type="ECO:0000313" key="2">
    <source>
        <dbReference type="Proteomes" id="UP000013893"/>
    </source>
</evidence>
<dbReference type="SUPFAM" id="SSF46785">
    <property type="entry name" value="Winged helix' DNA-binding domain"/>
    <property type="match status" value="1"/>
</dbReference>
<sequence>MIDALFGSKTRVKLLHLFLNNPGKAFYVREITRLIDEQINSVRRELSNMLEVGIIGSSSTDNRLYYEVNQRYEHYLPFRSMFADQKAPPVLESKSDSALPWLKYLREIKGVRLAVIAGVLVSGSASNIDLLLVGDASEKKVTALVSIIEESVGRELSYTVMKYDEFYYRLSVHDRFITTILANKHSVLLDSDNILNA</sequence>
<dbReference type="InterPro" id="IPR036390">
    <property type="entry name" value="WH_DNA-bd_sf"/>
</dbReference>
<reference evidence="1 2" key="1">
    <citation type="journal article" date="2013" name="Nat. Biotechnol.">
        <title>Genome sequences of rare, uncultured bacteria obtained by differential coverage binning of multiple metagenomes.</title>
        <authorList>
            <person name="Albertsen M."/>
            <person name="Hugenholtz P."/>
            <person name="Skarshewski A."/>
            <person name="Nielsen K.L."/>
            <person name="Tyson G.W."/>
            <person name="Nielsen P.H."/>
        </authorList>
    </citation>
    <scope>NUCLEOTIDE SEQUENCE [LARGE SCALE GENOMIC DNA]</scope>
    <source>
        <strain evidence="1">TM71</strain>
    </source>
</reference>
<proteinExistence type="predicted"/>
<dbReference type="AlphaFoldDB" id="R4PYR8"/>
<accession>R4PYR8</accession>
<gene>
    <name evidence="1" type="ORF">L336_0678</name>
</gene>
<dbReference type="OrthoDB" id="9788705at2"/>
<dbReference type="EMBL" id="CP005957">
    <property type="protein sequence ID" value="AGL62381.1"/>
    <property type="molecule type" value="Genomic_DNA"/>
</dbReference>